<evidence type="ECO:0000256" key="2">
    <source>
        <dbReference type="ARBA" id="ARBA00022857"/>
    </source>
</evidence>
<dbReference type="InterPro" id="IPR024072">
    <property type="entry name" value="DHFR-like_dom_sf"/>
</dbReference>
<sequence length="255" mass="27509">MAAIDSLPSATQLTLLHSRSRDVAPTIDLGNDAAKAELDHWYTTPASWWRMNMIGSLNGKVAGPDGTSDSLSNRADRAILQRIRAMSDAVLVGAETVRNEQHAPTGGGTLVIVTGSGNLSGHRLPREEAEMNCLVLCPPAARARVEETLAGAPVLHPPLKDDAVDVSALRSVLANEGYGRVVVEGGHRLITQCLDAELLDEVCLTEAPVFGAPDATDLPGSRREQHWQRYLLAADELGYLYHRLVREECLLHLSA</sequence>
<name>A0ABT2HYH4_9MICO</name>
<dbReference type="EMBL" id="JALXSQ010000038">
    <property type="protein sequence ID" value="MCT2043359.1"/>
    <property type="molecule type" value="Genomic_DNA"/>
</dbReference>
<comment type="pathway">
    <text evidence="1">Cofactor biosynthesis; riboflavin biosynthesis.</text>
</comment>
<dbReference type="Pfam" id="PF01872">
    <property type="entry name" value="RibD_C"/>
    <property type="match status" value="1"/>
</dbReference>
<dbReference type="RefSeq" id="WP_206394764.1">
    <property type="nucleotide sequence ID" value="NZ_JAFDPW010000001.1"/>
</dbReference>
<protein>
    <submittedName>
        <fullName evidence="5">Dihydrofolate reductase family protein</fullName>
    </submittedName>
</protein>
<keyword evidence="6" id="KW-1185">Reference proteome</keyword>
<keyword evidence="3" id="KW-0560">Oxidoreductase</keyword>
<dbReference type="PANTHER" id="PTHR38011:SF7">
    <property type="entry name" value="2,5-DIAMINO-6-RIBOSYLAMINO-4(3H)-PYRIMIDINONE 5'-PHOSPHATE REDUCTASE"/>
    <property type="match status" value="1"/>
</dbReference>
<organism evidence="5 6">
    <name type="scientific">Pseudoclavibacter albus</name>
    <dbReference type="NCBI Taxonomy" id="272241"/>
    <lineage>
        <taxon>Bacteria</taxon>
        <taxon>Bacillati</taxon>
        <taxon>Actinomycetota</taxon>
        <taxon>Actinomycetes</taxon>
        <taxon>Micrococcales</taxon>
        <taxon>Microbacteriaceae</taxon>
        <taxon>Pseudoclavibacter</taxon>
    </lineage>
</organism>
<keyword evidence="2" id="KW-0521">NADP</keyword>
<evidence type="ECO:0000256" key="1">
    <source>
        <dbReference type="ARBA" id="ARBA00005104"/>
    </source>
</evidence>
<evidence type="ECO:0000313" key="5">
    <source>
        <dbReference type="EMBL" id="MCT2043359.1"/>
    </source>
</evidence>
<dbReference type="Gene3D" id="3.40.430.10">
    <property type="entry name" value="Dihydrofolate Reductase, subunit A"/>
    <property type="match status" value="1"/>
</dbReference>
<reference evidence="5 6" key="1">
    <citation type="submission" date="2022-04" db="EMBL/GenBank/DDBJ databases">
        <title>Human microbiome associated bacterial genomes.</title>
        <authorList>
            <person name="Sandstrom S."/>
            <person name="Salamzade R."/>
            <person name="Kalan L.R."/>
        </authorList>
    </citation>
    <scope>NUCLEOTIDE SEQUENCE [LARGE SCALE GENOMIC DNA]</scope>
    <source>
        <strain evidence="6">p3-SID1799</strain>
    </source>
</reference>
<comment type="caution">
    <text evidence="5">The sequence shown here is derived from an EMBL/GenBank/DDBJ whole genome shotgun (WGS) entry which is preliminary data.</text>
</comment>
<dbReference type="InterPro" id="IPR050765">
    <property type="entry name" value="Riboflavin_Biosynth_HTPR"/>
</dbReference>
<dbReference type="InterPro" id="IPR002734">
    <property type="entry name" value="RibDG_C"/>
</dbReference>
<dbReference type="PANTHER" id="PTHR38011">
    <property type="entry name" value="DIHYDROFOLATE REDUCTASE FAMILY PROTEIN (AFU_ORTHOLOGUE AFUA_8G06820)"/>
    <property type="match status" value="1"/>
</dbReference>
<proteinExistence type="predicted"/>
<evidence type="ECO:0000259" key="4">
    <source>
        <dbReference type="Pfam" id="PF01872"/>
    </source>
</evidence>
<dbReference type="Proteomes" id="UP001525379">
    <property type="component" value="Unassembled WGS sequence"/>
</dbReference>
<evidence type="ECO:0000256" key="3">
    <source>
        <dbReference type="ARBA" id="ARBA00023002"/>
    </source>
</evidence>
<evidence type="ECO:0000313" key="6">
    <source>
        <dbReference type="Proteomes" id="UP001525379"/>
    </source>
</evidence>
<dbReference type="SUPFAM" id="SSF53597">
    <property type="entry name" value="Dihydrofolate reductase-like"/>
    <property type="match status" value="1"/>
</dbReference>
<accession>A0ABT2HYH4</accession>
<feature type="domain" description="Bacterial bifunctional deaminase-reductase C-terminal" evidence="4">
    <location>
        <begin position="50"/>
        <end position="218"/>
    </location>
</feature>
<gene>
    <name evidence="5" type="ORF">M3D15_08475</name>
</gene>